<feature type="region of interest" description="Disordered" evidence="1">
    <location>
        <begin position="41"/>
        <end position="115"/>
    </location>
</feature>
<feature type="compositionally biased region" description="Basic and acidic residues" evidence="1">
    <location>
        <begin position="64"/>
        <end position="91"/>
    </location>
</feature>
<dbReference type="Proteomes" id="UP000308768">
    <property type="component" value="Unassembled WGS sequence"/>
</dbReference>
<feature type="compositionally biased region" description="Acidic residues" evidence="1">
    <location>
        <begin position="46"/>
        <end position="61"/>
    </location>
</feature>
<feature type="compositionally biased region" description="Polar residues" evidence="1">
    <location>
        <begin position="106"/>
        <end position="115"/>
    </location>
</feature>
<gene>
    <name evidence="2" type="ORF">B0A49_12627</name>
</gene>
<dbReference type="EMBL" id="NAJN01001434">
    <property type="protein sequence ID" value="TKA63205.1"/>
    <property type="molecule type" value="Genomic_DNA"/>
</dbReference>
<keyword evidence="3" id="KW-1185">Reference proteome</keyword>
<reference evidence="2 3" key="1">
    <citation type="submission" date="2017-03" db="EMBL/GenBank/DDBJ databases">
        <title>Genomes of endolithic fungi from Antarctica.</title>
        <authorList>
            <person name="Coleine C."/>
            <person name="Masonjones S."/>
            <person name="Stajich J.E."/>
        </authorList>
    </citation>
    <scope>NUCLEOTIDE SEQUENCE [LARGE SCALE GENOMIC DNA]</scope>
    <source>
        <strain evidence="2 3">CCFEE 5187</strain>
    </source>
</reference>
<dbReference type="AlphaFoldDB" id="A0A4U0WNI5"/>
<protein>
    <submittedName>
        <fullName evidence="2">Uncharacterized protein</fullName>
    </submittedName>
</protein>
<evidence type="ECO:0000256" key="1">
    <source>
        <dbReference type="SAM" id="MobiDB-lite"/>
    </source>
</evidence>
<organism evidence="2 3">
    <name type="scientific">Cryomyces minteri</name>
    <dbReference type="NCBI Taxonomy" id="331657"/>
    <lineage>
        <taxon>Eukaryota</taxon>
        <taxon>Fungi</taxon>
        <taxon>Dikarya</taxon>
        <taxon>Ascomycota</taxon>
        <taxon>Pezizomycotina</taxon>
        <taxon>Dothideomycetes</taxon>
        <taxon>Dothideomycetes incertae sedis</taxon>
        <taxon>Cryomyces</taxon>
    </lineage>
</organism>
<evidence type="ECO:0000313" key="2">
    <source>
        <dbReference type="EMBL" id="TKA63205.1"/>
    </source>
</evidence>
<comment type="caution">
    <text evidence="2">The sequence shown here is derived from an EMBL/GenBank/DDBJ whole genome shotgun (WGS) entry which is preliminary data.</text>
</comment>
<sequence>MCDDAVQKSVLLGFLCLDCASERAGAVLVSAAEMVPTVLAERDAGEEGDEEEGEEEEEEGSSSDAHEQDVESDRRDKATENEAADLYKDALDAQTTAESADEGTSALENTINPNPEHATSTVVECPACHAFLAVMMSVLYSAREVSEVLQQHTRQETAT</sequence>
<accession>A0A4U0WNI5</accession>
<name>A0A4U0WNI5_9PEZI</name>
<evidence type="ECO:0000313" key="3">
    <source>
        <dbReference type="Proteomes" id="UP000308768"/>
    </source>
</evidence>
<proteinExistence type="predicted"/>